<protein>
    <submittedName>
        <fullName evidence="1">Uncharacterized protein</fullName>
    </submittedName>
</protein>
<dbReference type="AlphaFoldDB" id="A0A1M5V6Y9"/>
<organism evidence="1 2">
    <name type="scientific">Bradyrhizobium erythrophlei</name>
    <dbReference type="NCBI Taxonomy" id="1437360"/>
    <lineage>
        <taxon>Bacteria</taxon>
        <taxon>Pseudomonadati</taxon>
        <taxon>Pseudomonadota</taxon>
        <taxon>Alphaproteobacteria</taxon>
        <taxon>Hyphomicrobiales</taxon>
        <taxon>Nitrobacteraceae</taxon>
        <taxon>Bradyrhizobium</taxon>
    </lineage>
</organism>
<gene>
    <name evidence="1" type="ORF">SAMN05443248_5803</name>
</gene>
<name>A0A1M5V6Y9_9BRAD</name>
<evidence type="ECO:0000313" key="1">
    <source>
        <dbReference type="EMBL" id="SHH70986.1"/>
    </source>
</evidence>
<evidence type="ECO:0000313" key="2">
    <source>
        <dbReference type="Proteomes" id="UP000189796"/>
    </source>
</evidence>
<dbReference type="RefSeq" id="WP_154072560.1">
    <property type="nucleotide sequence ID" value="NZ_LT670817.1"/>
</dbReference>
<dbReference type="EMBL" id="LT670817">
    <property type="protein sequence ID" value="SHH70986.1"/>
    <property type="molecule type" value="Genomic_DNA"/>
</dbReference>
<reference evidence="1 2" key="1">
    <citation type="submission" date="2016-11" db="EMBL/GenBank/DDBJ databases">
        <authorList>
            <person name="Jaros S."/>
            <person name="Januszkiewicz K."/>
            <person name="Wedrychowicz H."/>
        </authorList>
    </citation>
    <scope>NUCLEOTIDE SEQUENCE [LARGE SCALE GENOMIC DNA]</scope>
    <source>
        <strain evidence="1 2">GAS138</strain>
    </source>
</reference>
<dbReference type="Proteomes" id="UP000189796">
    <property type="component" value="Chromosome I"/>
</dbReference>
<sequence length="109" mass="12422">MLQAAATSTYSTPHLELPCSIFRTSIRFYSSWRAAGPPNLELRQDRHKLNEVLTMNSTVLDGSRSPRSVPTKRTYGSFYAVVTATKVVPPNWRLVFQNRQYALYEVLAK</sequence>
<accession>A0A1M5V6Y9</accession>
<proteinExistence type="predicted"/>